<protein>
    <submittedName>
        <fullName evidence="2">VOC family protein</fullName>
    </submittedName>
</protein>
<dbReference type="AlphaFoldDB" id="A0A399T7I9"/>
<dbReference type="CDD" id="cd06587">
    <property type="entry name" value="VOC"/>
    <property type="match status" value="1"/>
</dbReference>
<dbReference type="PANTHER" id="PTHR35908">
    <property type="entry name" value="HYPOTHETICAL FUSION PROTEIN"/>
    <property type="match status" value="1"/>
</dbReference>
<evidence type="ECO:0000313" key="2">
    <source>
        <dbReference type="EMBL" id="RIJ51119.1"/>
    </source>
</evidence>
<gene>
    <name evidence="2" type="ORF">DZG00_10105</name>
</gene>
<accession>A0A399T7I9</accession>
<comment type="caution">
    <text evidence="2">The sequence shown here is derived from an EMBL/GenBank/DDBJ whole genome shotgun (WGS) entry which is preliminary data.</text>
</comment>
<dbReference type="SUPFAM" id="SSF54593">
    <property type="entry name" value="Glyoxalase/Bleomycin resistance protein/Dihydroxybiphenyl dioxygenase"/>
    <property type="match status" value="1"/>
</dbReference>
<dbReference type="InterPro" id="IPR041581">
    <property type="entry name" value="Glyoxalase_6"/>
</dbReference>
<keyword evidence="3" id="KW-1185">Reference proteome</keyword>
<dbReference type="InterPro" id="IPR029068">
    <property type="entry name" value="Glyas_Bleomycin-R_OHBP_Dase"/>
</dbReference>
<dbReference type="OrthoDB" id="5524593at2"/>
<dbReference type="Gene3D" id="3.10.180.10">
    <property type="entry name" value="2,3-Dihydroxybiphenyl 1,2-Dioxygenase, domain 1"/>
    <property type="match status" value="1"/>
</dbReference>
<dbReference type="Pfam" id="PF18029">
    <property type="entry name" value="Glyoxalase_6"/>
    <property type="match status" value="1"/>
</dbReference>
<dbReference type="RefSeq" id="WP_119382087.1">
    <property type="nucleotide sequence ID" value="NZ_QWGT01000140.1"/>
</dbReference>
<sequence>MITVGSVVIRVHDLAAQVRFWSRALDYEVREPANDDFVLLRSRDGAGPNVSLDAHPSERALPPRIHLDLYADDQEAEVRRLVGLGARHVEWAGRPADADYVILEDPEGTRFCVVDARGWPGWSPRTGAQEEKSVSPT</sequence>
<dbReference type="PROSITE" id="PS51819">
    <property type="entry name" value="VOC"/>
    <property type="match status" value="1"/>
</dbReference>
<proteinExistence type="predicted"/>
<dbReference type="PANTHER" id="PTHR35908:SF1">
    <property type="entry name" value="CONSERVED PROTEIN"/>
    <property type="match status" value="1"/>
</dbReference>
<dbReference type="EMBL" id="QWGT01000140">
    <property type="protein sequence ID" value="RIJ51119.1"/>
    <property type="molecule type" value="Genomic_DNA"/>
</dbReference>
<reference evidence="2 3" key="1">
    <citation type="submission" date="2018-08" db="EMBL/GenBank/DDBJ databases">
        <title>Genome Sequence of Clavibacter michiganensis Subspecies type strains, and the Atypical Peach-Colored Strains Isolated from Tomato.</title>
        <authorList>
            <person name="Osdaghi E."/>
            <person name="Portier P."/>
            <person name="Briand M."/>
            <person name="Jacques M.-A."/>
        </authorList>
    </citation>
    <scope>NUCLEOTIDE SEQUENCE [LARGE SCALE GENOMIC DNA]</scope>
    <source>
        <strain evidence="2 3">CFBP 8615</strain>
    </source>
</reference>
<organism evidence="2 3">
    <name type="scientific">Clavibacter lycopersici</name>
    <dbReference type="NCBI Taxonomy" id="2301718"/>
    <lineage>
        <taxon>Bacteria</taxon>
        <taxon>Bacillati</taxon>
        <taxon>Actinomycetota</taxon>
        <taxon>Actinomycetes</taxon>
        <taxon>Micrococcales</taxon>
        <taxon>Microbacteriaceae</taxon>
        <taxon>Clavibacter</taxon>
    </lineage>
</organism>
<name>A0A399T7I9_9MICO</name>
<evidence type="ECO:0000259" key="1">
    <source>
        <dbReference type="PROSITE" id="PS51819"/>
    </source>
</evidence>
<dbReference type="InterPro" id="IPR037523">
    <property type="entry name" value="VOC_core"/>
</dbReference>
<feature type="domain" description="VOC" evidence="1">
    <location>
        <begin position="3"/>
        <end position="116"/>
    </location>
</feature>
<dbReference type="Proteomes" id="UP000266484">
    <property type="component" value="Unassembled WGS sequence"/>
</dbReference>
<evidence type="ECO:0000313" key="3">
    <source>
        <dbReference type="Proteomes" id="UP000266484"/>
    </source>
</evidence>